<keyword evidence="1" id="KW-0175">Coiled coil</keyword>
<feature type="coiled-coil region" evidence="1">
    <location>
        <begin position="218"/>
        <end position="266"/>
    </location>
</feature>
<feature type="non-terminal residue" evidence="4">
    <location>
        <position position="1"/>
    </location>
</feature>
<reference evidence="4" key="1">
    <citation type="submission" date="2022-03" db="EMBL/GenBank/DDBJ databases">
        <title>Draft genome sequence of Aduncisulcus paluster, a free-living microaerophilic Fornicata.</title>
        <authorList>
            <person name="Yuyama I."/>
            <person name="Kume K."/>
            <person name="Tamura T."/>
            <person name="Inagaki Y."/>
            <person name="Hashimoto T."/>
        </authorList>
    </citation>
    <scope>NUCLEOTIDE SEQUENCE</scope>
    <source>
        <strain evidence="4">NY0171</strain>
    </source>
</reference>
<keyword evidence="5" id="KW-1185">Reference proteome</keyword>
<dbReference type="PANTHER" id="PTHR10676">
    <property type="entry name" value="DYNEIN HEAVY CHAIN FAMILY PROTEIN"/>
    <property type="match status" value="1"/>
</dbReference>
<name>A0ABQ5KJ54_9EUKA</name>
<dbReference type="Gene3D" id="1.20.920.20">
    <property type="match status" value="1"/>
</dbReference>
<feature type="region of interest" description="Disordered" evidence="2">
    <location>
        <begin position="40"/>
        <end position="60"/>
    </location>
</feature>
<sequence>EEVGSDVERNTLISIIQRRLINVRAVCICDPSEEEEFESRKRRKVLDKSHGESDNSSSEVTSSFSKFFSLPSLLSNSFICPCGNGGCGWISNEKDVAVVFENVWRTVGLCVCESEESRTLFNKMIVEGRISKSEIKDSCMTIFYDLLHHHCPNIFLPSSDSSSLGSQIPSALVSLDYPLNLPSLPPFPSPIHLIHLFSLALFYSFSAFTSITHTHTRYHKGIEKLTEAKREVSQLSQQAKVKRHHLQQKTKEADEALAEISKAVDVIAAKKNEAGSIRESLTKEEVKIKERVKTVMAELSQVQPMIDRAKSSVNEIPNQKISEVRTFKMPPKPIQNVLEGVLCLLGYKDTTWGTMKSFLAKAGMKKTLISLDAASIRPSTISSCRGIIHRYSSAFDPEQIERVSSAVAPLAAWVVAMVDFAEVSNKVQPLREEGEKAERALRSSRQRLGEIEVELDKLTKRQKLLQNSFKEKTTVAAEMRAELKVVEEKLQSASSLLSKLASEEKRWGIQAERSSKRLMKLSLYGSMCSCYDIFLTSIPQQ</sequence>
<dbReference type="InterPro" id="IPR024743">
    <property type="entry name" value="Dynein_HC_stalk"/>
</dbReference>
<dbReference type="InterPro" id="IPR026983">
    <property type="entry name" value="DHC"/>
</dbReference>
<comment type="caution">
    <text evidence="4">The sequence shown here is derived from an EMBL/GenBank/DDBJ whole genome shotgun (WGS) entry which is preliminary data.</text>
</comment>
<organism evidence="4 5">
    <name type="scientific">Aduncisulcus paluster</name>
    <dbReference type="NCBI Taxonomy" id="2918883"/>
    <lineage>
        <taxon>Eukaryota</taxon>
        <taxon>Metamonada</taxon>
        <taxon>Carpediemonas-like organisms</taxon>
        <taxon>Aduncisulcus</taxon>
    </lineage>
</organism>
<evidence type="ECO:0000313" key="4">
    <source>
        <dbReference type="EMBL" id="GKT31498.1"/>
    </source>
</evidence>
<feature type="non-terminal residue" evidence="4">
    <location>
        <position position="541"/>
    </location>
</feature>
<protein>
    <submittedName>
        <fullName evidence="4">Multi-domain containing protein</fullName>
    </submittedName>
</protein>
<feature type="coiled-coil region" evidence="1">
    <location>
        <begin position="441"/>
        <end position="503"/>
    </location>
</feature>
<accession>A0ABQ5KJ54</accession>
<evidence type="ECO:0000313" key="5">
    <source>
        <dbReference type="Proteomes" id="UP001057375"/>
    </source>
</evidence>
<proteinExistence type="predicted"/>
<gene>
    <name evidence="4" type="ORF">ADUPG1_005918</name>
</gene>
<evidence type="ECO:0000256" key="1">
    <source>
        <dbReference type="SAM" id="Coils"/>
    </source>
</evidence>
<dbReference type="EMBL" id="BQXS01009686">
    <property type="protein sequence ID" value="GKT31498.1"/>
    <property type="molecule type" value="Genomic_DNA"/>
</dbReference>
<feature type="domain" description="Dynein heavy chain coiled coil stalk" evidence="3">
    <location>
        <begin position="217"/>
        <end position="510"/>
    </location>
</feature>
<evidence type="ECO:0000256" key="2">
    <source>
        <dbReference type="SAM" id="MobiDB-lite"/>
    </source>
</evidence>
<dbReference type="PANTHER" id="PTHR10676:SF352">
    <property type="entry name" value="CYTOPLASMIC DYNEIN 2 HEAVY CHAIN 1"/>
    <property type="match status" value="1"/>
</dbReference>
<dbReference type="Pfam" id="PF12777">
    <property type="entry name" value="MT"/>
    <property type="match status" value="1"/>
</dbReference>
<dbReference type="Proteomes" id="UP001057375">
    <property type="component" value="Unassembled WGS sequence"/>
</dbReference>
<evidence type="ECO:0000259" key="3">
    <source>
        <dbReference type="Pfam" id="PF12777"/>
    </source>
</evidence>